<dbReference type="Pfam" id="PF19269">
    <property type="entry name" value="Anticodon_2"/>
    <property type="match status" value="1"/>
</dbReference>
<dbReference type="SUPFAM" id="SSF48163">
    <property type="entry name" value="An anticodon-binding domain of class I aminoacyl-tRNA synthetases"/>
    <property type="match status" value="1"/>
</dbReference>
<dbReference type="InterPro" id="IPR008925">
    <property type="entry name" value="aa_tRNA-synth_I_cd-bd_sf"/>
</dbReference>
<keyword evidence="8 10" id="KW-0030">Aminoacyl-tRNA synthetase</keyword>
<evidence type="ECO:0000256" key="4">
    <source>
        <dbReference type="ARBA" id="ARBA00022598"/>
    </source>
</evidence>
<dbReference type="InterPro" id="IPR002904">
    <property type="entry name" value="Lys-tRNA-ligase"/>
</dbReference>
<feature type="domain" description="Aminoacyl-tRNA synthetase class I anticodon-binding" evidence="11">
    <location>
        <begin position="446"/>
        <end position="523"/>
    </location>
</feature>
<dbReference type="GO" id="GO:0006430">
    <property type="term" value="P:lysyl-tRNA aminoacylation"/>
    <property type="evidence" value="ECO:0007669"/>
    <property type="project" value="UniProtKB-UniRule"/>
</dbReference>
<dbReference type="Pfam" id="PF01921">
    <property type="entry name" value="tRNA-synt_1f"/>
    <property type="match status" value="1"/>
</dbReference>
<evidence type="ECO:0000256" key="2">
    <source>
        <dbReference type="ARBA" id="ARBA00005594"/>
    </source>
</evidence>
<proteinExistence type="inferred from homology"/>
<comment type="caution">
    <text evidence="10">Lacks conserved residue(s) required for the propagation of feature annotation.</text>
</comment>
<dbReference type="SUPFAM" id="SSF52374">
    <property type="entry name" value="Nucleotidylyl transferase"/>
    <property type="match status" value="1"/>
</dbReference>
<feature type="short sequence motif" description="'HIGH' region" evidence="10">
    <location>
        <begin position="27"/>
        <end position="35"/>
    </location>
</feature>
<evidence type="ECO:0000256" key="9">
    <source>
        <dbReference type="ARBA" id="ARBA00048573"/>
    </source>
</evidence>
<organism evidence="12 13">
    <name type="scientific">Candidatus Segetimicrobium genomatis</name>
    <dbReference type="NCBI Taxonomy" id="2569760"/>
    <lineage>
        <taxon>Bacteria</taxon>
        <taxon>Bacillati</taxon>
        <taxon>Candidatus Sysuimicrobiota</taxon>
        <taxon>Candidatus Sysuimicrobiia</taxon>
        <taxon>Candidatus Sysuimicrobiales</taxon>
        <taxon>Candidatus Segetimicrobiaceae</taxon>
        <taxon>Candidatus Segetimicrobium</taxon>
    </lineage>
</organism>
<accession>A0A537IX13</accession>
<comment type="caution">
    <text evidence="12">The sequence shown here is derived from an EMBL/GenBank/DDBJ whole genome shotgun (WGS) entry which is preliminary data.</text>
</comment>
<keyword evidence="7 10" id="KW-0648">Protein biosynthesis</keyword>
<dbReference type="HAMAP" id="MF_00177">
    <property type="entry name" value="Lys_tRNA_synth_class1"/>
    <property type="match status" value="1"/>
</dbReference>
<evidence type="ECO:0000256" key="5">
    <source>
        <dbReference type="ARBA" id="ARBA00022741"/>
    </source>
</evidence>
<dbReference type="Gene3D" id="3.40.50.620">
    <property type="entry name" value="HUPs"/>
    <property type="match status" value="2"/>
</dbReference>
<dbReference type="InterPro" id="IPR045462">
    <property type="entry name" value="aa-tRNA-synth_I_cd-bd"/>
</dbReference>
<dbReference type="NCBIfam" id="TIGR00467">
    <property type="entry name" value="lysS_arch"/>
    <property type="match status" value="1"/>
</dbReference>
<evidence type="ECO:0000313" key="13">
    <source>
        <dbReference type="Proteomes" id="UP000318834"/>
    </source>
</evidence>
<dbReference type="GO" id="GO:0000049">
    <property type="term" value="F:tRNA binding"/>
    <property type="evidence" value="ECO:0007669"/>
    <property type="project" value="InterPro"/>
</dbReference>
<dbReference type="AlphaFoldDB" id="A0A537IX13"/>
<reference evidence="12 13" key="1">
    <citation type="journal article" date="2019" name="Nat. Microbiol.">
        <title>Mediterranean grassland soil C-N compound turnover is dependent on rainfall and depth, and is mediated by genomically divergent microorganisms.</title>
        <authorList>
            <person name="Diamond S."/>
            <person name="Andeer P.F."/>
            <person name="Li Z."/>
            <person name="Crits-Christoph A."/>
            <person name="Burstein D."/>
            <person name="Anantharaman K."/>
            <person name="Lane K.R."/>
            <person name="Thomas B.C."/>
            <person name="Pan C."/>
            <person name="Northen T.R."/>
            <person name="Banfield J.F."/>
        </authorList>
    </citation>
    <scope>NUCLEOTIDE SEQUENCE [LARGE SCALE GENOMIC DNA]</scope>
    <source>
        <strain evidence="12">NP_8</strain>
    </source>
</reference>
<dbReference type="EC" id="6.1.1.6" evidence="10"/>
<evidence type="ECO:0000256" key="10">
    <source>
        <dbReference type="HAMAP-Rule" id="MF_00177"/>
    </source>
</evidence>
<dbReference type="PANTHER" id="PTHR37940:SF1">
    <property type="entry name" value="LYSINE--TRNA LIGASE"/>
    <property type="match status" value="1"/>
</dbReference>
<dbReference type="EMBL" id="VBAP01000038">
    <property type="protein sequence ID" value="TMI75859.1"/>
    <property type="molecule type" value="Genomic_DNA"/>
</dbReference>
<evidence type="ECO:0000256" key="6">
    <source>
        <dbReference type="ARBA" id="ARBA00022840"/>
    </source>
</evidence>
<evidence type="ECO:0000259" key="11">
    <source>
        <dbReference type="Pfam" id="PF19269"/>
    </source>
</evidence>
<gene>
    <name evidence="10 12" type="primary">lysS</name>
    <name evidence="12" type="ORF">E6H05_05485</name>
</gene>
<comment type="catalytic activity">
    <reaction evidence="9 10">
        <text>tRNA(Lys) + L-lysine + ATP = L-lysyl-tRNA(Lys) + AMP + diphosphate</text>
        <dbReference type="Rhea" id="RHEA:20792"/>
        <dbReference type="Rhea" id="RHEA-COMP:9696"/>
        <dbReference type="Rhea" id="RHEA-COMP:9697"/>
        <dbReference type="ChEBI" id="CHEBI:30616"/>
        <dbReference type="ChEBI" id="CHEBI:32551"/>
        <dbReference type="ChEBI" id="CHEBI:33019"/>
        <dbReference type="ChEBI" id="CHEBI:78442"/>
        <dbReference type="ChEBI" id="CHEBI:78529"/>
        <dbReference type="ChEBI" id="CHEBI:456215"/>
        <dbReference type="EC" id="6.1.1.6"/>
    </reaction>
</comment>
<comment type="similarity">
    <text evidence="2 10">Belongs to the class-I aminoacyl-tRNA synthetase family.</text>
</comment>
<evidence type="ECO:0000256" key="1">
    <source>
        <dbReference type="ARBA" id="ARBA00004496"/>
    </source>
</evidence>
<dbReference type="GO" id="GO:0005737">
    <property type="term" value="C:cytoplasm"/>
    <property type="evidence" value="ECO:0007669"/>
    <property type="project" value="UniProtKB-SubCell"/>
</dbReference>
<name>A0A537IX13_9BACT</name>
<evidence type="ECO:0000256" key="8">
    <source>
        <dbReference type="ARBA" id="ARBA00023146"/>
    </source>
</evidence>
<evidence type="ECO:0000256" key="7">
    <source>
        <dbReference type="ARBA" id="ARBA00022917"/>
    </source>
</evidence>
<dbReference type="InterPro" id="IPR014729">
    <property type="entry name" value="Rossmann-like_a/b/a_fold"/>
</dbReference>
<dbReference type="Gene3D" id="1.10.10.350">
    <property type="match status" value="1"/>
</dbReference>
<sequence>MWVDVIVEDVLRTRPVDKHVINDAKSPSGPIHVGSLRGVVLHDCIARGLLAKDQPVTFLFGFDDYDPFDSRPATVPAEFDRYLGVPLSEVPSPDGGGESYARHYGLSFENVWKTLGAHPHVYWTSEMYKSGGFNDAIRMALDHADELMQIDREISGSQKAERHPVQVVCESCGRIGTTVVTGWDGRQVSYECRPDKVTWAQGCGHQGRRSPFDGGSKLQYAVEWAAKWKILRVTVEGAGKDHMTKGGSHDRASAMVERVFNYRTPYPIPYEFFLVGGRRMSTSKGVGLPAAELVNILRPELARFLMVRPHYRQQINFDPGGETIPTLYDEYDRAAEAYVGDVQAKTPAEADLIRDNARTFYYSRTNGEQPRCFRMRFAKVAYLMQMPTIDVEREAEREKGAPLTDADRVELRQRMNDARRWLQTYAPDQYRFQVQSGLPDIPLDDAQRVFLGRLAEMIRGRPTWSGEDLHEQIHALKNQLGLPAKLAFSAIYLAFLGKPSGPQAGWFLAALDRDFVLTRLGEAATGVKGQGSGVR</sequence>
<dbReference type="GO" id="GO:0004824">
    <property type="term" value="F:lysine-tRNA ligase activity"/>
    <property type="evidence" value="ECO:0007669"/>
    <property type="project" value="UniProtKB-UniRule"/>
</dbReference>
<keyword evidence="3 10" id="KW-0963">Cytoplasm</keyword>
<keyword evidence="6 10" id="KW-0067">ATP-binding</keyword>
<keyword evidence="4 10" id="KW-0436">Ligase</keyword>
<dbReference type="Gene3D" id="1.10.10.770">
    <property type="match status" value="1"/>
</dbReference>
<dbReference type="Proteomes" id="UP000318834">
    <property type="component" value="Unassembled WGS sequence"/>
</dbReference>
<dbReference type="PANTHER" id="PTHR37940">
    <property type="entry name" value="LYSINE--TRNA LIGASE"/>
    <property type="match status" value="1"/>
</dbReference>
<comment type="subcellular location">
    <subcellularLocation>
        <location evidence="1 10">Cytoplasm</location>
    </subcellularLocation>
</comment>
<dbReference type="InterPro" id="IPR020751">
    <property type="entry name" value="aa-tRNA-synth_I_codon-bd_sub2"/>
</dbReference>
<evidence type="ECO:0000256" key="3">
    <source>
        <dbReference type="ARBA" id="ARBA00022490"/>
    </source>
</evidence>
<protein>
    <recommendedName>
        <fullName evidence="10">Lysine--tRNA ligase</fullName>
        <ecNumber evidence="10">6.1.1.6</ecNumber>
    </recommendedName>
    <alternativeName>
        <fullName evidence="10">Lysyl-tRNA synthetase</fullName>
        <shortName evidence="10">LysRS</shortName>
    </alternativeName>
</protein>
<evidence type="ECO:0000313" key="12">
    <source>
        <dbReference type="EMBL" id="TMI75859.1"/>
    </source>
</evidence>
<keyword evidence="5 10" id="KW-0547">Nucleotide-binding</keyword>
<dbReference type="GO" id="GO:0005524">
    <property type="term" value="F:ATP binding"/>
    <property type="evidence" value="ECO:0007669"/>
    <property type="project" value="UniProtKB-UniRule"/>
</dbReference>